<evidence type="ECO:0000313" key="1">
    <source>
        <dbReference type="EMBL" id="PRP68075.1"/>
    </source>
</evidence>
<dbReference type="NCBIfam" id="TIGR04282">
    <property type="entry name" value="glyco_like_cofC"/>
    <property type="match status" value="1"/>
</dbReference>
<sequence length="199" mass="23037">MTNCLIIFTRNPELGKGKRRLAATVGDEKALEIYKFLLEHTRSITKNIYGVKQVWYSEEVHEDDDWDNLAYEKYQQKGEDLGARMKYAFEKALERHESVIIIGSDMYDLSALEIDDAFKKLNEKDAIIGPATDGGYYLLGFKNKIPQGIFENKDWGTSTVLEETLKDLKNLDYVMLEERNDVDTEDDIKDHPDFQILLN</sequence>
<dbReference type="Proteomes" id="UP000239532">
    <property type="component" value="Unassembled WGS sequence"/>
</dbReference>
<keyword evidence="2" id="KW-1185">Reference proteome</keyword>
<accession>A0A2S9WX88</accession>
<dbReference type="PANTHER" id="PTHR36529">
    <property type="entry name" value="SLL1095 PROTEIN"/>
    <property type="match status" value="1"/>
</dbReference>
<dbReference type="OrthoDB" id="9798250at2"/>
<name>A0A2S9WX88_9FLAO</name>
<dbReference type="AlphaFoldDB" id="A0A2S9WX88"/>
<dbReference type="InterPro" id="IPR029044">
    <property type="entry name" value="Nucleotide-diphossugar_trans"/>
</dbReference>
<comment type="caution">
    <text evidence="1">The sequence shown here is derived from an EMBL/GenBank/DDBJ whole genome shotgun (WGS) entry which is preliminary data.</text>
</comment>
<evidence type="ECO:0000313" key="2">
    <source>
        <dbReference type="Proteomes" id="UP000239532"/>
    </source>
</evidence>
<protein>
    <submittedName>
        <fullName evidence="1">Glycosyltransferase</fullName>
    </submittedName>
</protein>
<dbReference type="InterPro" id="IPR018641">
    <property type="entry name" value="Trfase_1_rSAM/seldom-assoc"/>
</dbReference>
<dbReference type="PANTHER" id="PTHR36529:SF1">
    <property type="entry name" value="GLYCOSYLTRANSFERASE"/>
    <property type="match status" value="1"/>
</dbReference>
<dbReference type="Pfam" id="PF09837">
    <property type="entry name" value="DUF2064"/>
    <property type="match status" value="1"/>
</dbReference>
<proteinExistence type="predicted"/>
<keyword evidence="1" id="KW-0808">Transferase</keyword>
<organism evidence="1 2">
    <name type="scientific">Nonlabens agnitus</name>
    <dbReference type="NCBI Taxonomy" id="870484"/>
    <lineage>
        <taxon>Bacteria</taxon>
        <taxon>Pseudomonadati</taxon>
        <taxon>Bacteroidota</taxon>
        <taxon>Flavobacteriia</taxon>
        <taxon>Flavobacteriales</taxon>
        <taxon>Flavobacteriaceae</taxon>
        <taxon>Nonlabens</taxon>
    </lineage>
</organism>
<gene>
    <name evidence="1" type="ORF">BST86_13740</name>
</gene>
<dbReference type="EMBL" id="MQUC01000003">
    <property type="protein sequence ID" value="PRP68075.1"/>
    <property type="molecule type" value="Genomic_DNA"/>
</dbReference>
<dbReference type="GO" id="GO:0016740">
    <property type="term" value="F:transferase activity"/>
    <property type="evidence" value="ECO:0007669"/>
    <property type="project" value="UniProtKB-KW"/>
</dbReference>
<dbReference type="RefSeq" id="WP_105983751.1">
    <property type="nucleotide sequence ID" value="NZ_MQUC01000003.1"/>
</dbReference>
<dbReference type="SUPFAM" id="SSF53448">
    <property type="entry name" value="Nucleotide-diphospho-sugar transferases"/>
    <property type="match status" value="1"/>
</dbReference>
<reference evidence="1 2" key="1">
    <citation type="submission" date="2016-11" db="EMBL/GenBank/DDBJ databases">
        <title>Trade-off between light-utilization and light-protection in marine flavobacteria.</title>
        <authorList>
            <person name="Kumagai Y."/>
        </authorList>
    </citation>
    <scope>NUCLEOTIDE SEQUENCE [LARGE SCALE GENOMIC DNA]</scope>
    <source>
        <strain evidence="1 2">JCM 17109</strain>
    </source>
</reference>
<dbReference type="Gene3D" id="3.90.550.10">
    <property type="entry name" value="Spore Coat Polysaccharide Biosynthesis Protein SpsA, Chain A"/>
    <property type="match status" value="1"/>
</dbReference>